<evidence type="ECO:0000313" key="1">
    <source>
        <dbReference type="EMBL" id="QIX22616.1"/>
    </source>
</evidence>
<protein>
    <submittedName>
        <fullName evidence="1">Uncharacterized protein</fullName>
    </submittedName>
</protein>
<gene>
    <name evidence="1" type="ORF">FOB41_16445</name>
</gene>
<proteinExistence type="predicted"/>
<dbReference type="RefSeq" id="WP_136882520.1">
    <property type="nucleotide sequence ID" value="NZ_CP050898.1"/>
</dbReference>
<dbReference type="AlphaFoldDB" id="A0A6H0ZP77"/>
<accession>A0A6H0ZP77</accession>
<reference evidence="1 2" key="1">
    <citation type="submission" date="2020-04" db="EMBL/GenBank/DDBJ databases">
        <title>FDA dAtabase for Regulatory Grade micrObial Sequences (FDA-ARGOS): Supporting development and validation of Infectious Disease Dx tests.</title>
        <authorList>
            <person name="Sciortino C."/>
            <person name="Tallon L."/>
            <person name="Sadzewicz L."/>
            <person name="Vavikolanu K."/>
            <person name="Mehta A."/>
            <person name="Aluvathingal J."/>
            <person name="Nadendla S."/>
            <person name="Nandy P."/>
            <person name="Geyer C."/>
            <person name="Yan Y."/>
            <person name="Sichtig H."/>
        </authorList>
    </citation>
    <scope>NUCLEOTIDE SEQUENCE [LARGE SCALE GENOMIC DNA]</scope>
    <source>
        <strain evidence="1 2">FDAARGOS_633</strain>
    </source>
</reference>
<dbReference type="EMBL" id="CP050898">
    <property type="protein sequence ID" value="QIX22616.1"/>
    <property type="molecule type" value="Genomic_DNA"/>
</dbReference>
<name>A0A6H0ZP77_9HYPH</name>
<organism evidence="1 2">
    <name type="scientific">Agrobacterium pusense</name>
    <dbReference type="NCBI Taxonomy" id="648995"/>
    <lineage>
        <taxon>Bacteria</taxon>
        <taxon>Pseudomonadati</taxon>
        <taxon>Pseudomonadota</taxon>
        <taxon>Alphaproteobacteria</taxon>
        <taxon>Hyphomicrobiales</taxon>
        <taxon>Rhizobiaceae</taxon>
        <taxon>Rhizobium/Agrobacterium group</taxon>
        <taxon>Agrobacterium</taxon>
    </lineage>
</organism>
<sequence>MSAITWKSVRWRGGDGYSGFIDGDMTVMIFPTMPDHGLSTPFGMKFFSRLYDTDACDTGRHIAIPLDSLEHGQQRAEEIWQECLKKAGVA</sequence>
<evidence type="ECO:0000313" key="2">
    <source>
        <dbReference type="Proteomes" id="UP000500870"/>
    </source>
</evidence>
<dbReference type="Proteomes" id="UP000500870">
    <property type="component" value="Chromosome 1"/>
</dbReference>